<evidence type="ECO:0000313" key="2">
    <source>
        <dbReference type="Proteomes" id="UP001285921"/>
    </source>
</evidence>
<keyword evidence="2" id="KW-1185">Reference proteome</keyword>
<proteinExistence type="predicted"/>
<evidence type="ECO:0000313" key="1">
    <source>
        <dbReference type="EMBL" id="GMK44631.1"/>
    </source>
</evidence>
<gene>
    <name evidence="1" type="ORF">PghCCS26_17590</name>
</gene>
<dbReference type="Proteomes" id="UP001285921">
    <property type="component" value="Unassembled WGS sequence"/>
</dbReference>
<comment type="caution">
    <text evidence="1">The sequence shown here is derived from an EMBL/GenBank/DDBJ whole genome shotgun (WGS) entry which is preliminary data.</text>
</comment>
<accession>A0ABQ6NHR5</accession>
<sequence length="54" mass="5998">MNPPNTIERCLIRLDIGALSPSKKTVVTLPENGQFRVNLLDFTIYGTSMSFGLK</sequence>
<dbReference type="EMBL" id="BTCL01000004">
    <property type="protein sequence ID" value="GMK44631.1"/>
    <property type="molecule type" value="Genomic_DNA"/>
</dbReference>
<reference evidence="1 2" key="1">
    <citation type="submission" date="2023-05" db="EMBL/GenBank/DDBJ databases">
        <title>Draft genome of Paenibacillus sp. CCS26.</title>
        <authorList>
            <person name="Akita H."/>
            <person name="Shinto Y."/>
            <person name="Kimura Z."/>
        </authorList>
    </citation>
    <scope>NUCLEOTIDE SEQUENCE [LARGE SCALE GENOMIC DNA]</scope>
    <source>
        <strain evidence="1 2">CCS26</strain>
    </source>
</reference>
<protein>
    <submittedName>
        <fullName evidence="1">Uncharacterized protein</fullName>
    </submittedName>
</protein>
<name>A0ABQ6NHR5_9BACL</name>
<organism evidence="1 2">
    <name type="scientific">Paenibacillus glycanilyticus</name>
    <dbReference type="NCBI Taxonomy" id="126569"/>
    <lineage>
        <taxon>Bacteria</taxon>
        <taxon>Bacillati</taxon>
        <taxon>Bacillota</taxon>
        <taxon>Bacilli</taxon>
        <taxon>Bacillales</taxon>
        <taxon>Paenibacillaceae</taxon>
        <taxon>Paenibacillus</taxon>
    </lineage>
</organism>